<comment type="caution">
    <text evidence="1">The sequence shown here is derived from an EMBL/GenBank/DDBJ whole genome shotgun (WGS) entry which is preliminary data.</text>
</comment>
<proteinExistence type="predicted"/>
<evidence type="ECO:0000313" key="2">
    <source>
        <dbReference type="Proteomes" id="UP001208570"/>
    </source>
</evidence>
<accession>A0AAD9JCD9</accession>
<keyword evidence="2" id="KW-1185">Reference proteome</keyword>
<dbReference type="Proteomes" id="UP001208570">
    <property type="component" value="Unassembled WGS sequence"/>
</dbReference>
<gene>
    <name evidence="1" type="ORF">LSH36_407g02019</name>
</gene>
<reference evidence="1" key="1">
    <citation type="journal article" date="2023" name="Mol. Biol. Evol.">
        <title>Third-Generation Sequencing Reveals the Adaptive Role of the Epigenome in Three Deep-Sea Polychaetes.</title>
        <authorList>
            <person name="Perez M."/>
            <person name="Aroh O."/>
            <person name="Sun Y."/>
            <person name="Lan Y."/>
            <person name="Juniper S.K."/>
            <person name="Young C.R."/>
            <person name="Angers B."/>
            <person name="Qian P.Y."/>
        </authorList>
    </citation>
    <scope>NUCLEOTIDE SEQUENCE</scope>
    <source>
        <strain evidence="1">P08H-3</strain>
    </source>
</reference>
<organism evidence="1 2">
    <name type="scientific">Paralvinella palmiformis</name>
    <dbReference type="NCBI Taxonomy" id="53620"/>
    <lineage>
        <taxon>Eukaryota</taxon>
        <taxon>Metazoa</taxon>
        <taxon>Spiralia</taxon>
        <taxon>Lophotrochozoa</taxon>
        <taxon>Annelida</taxon>
        <taxon>Polychaeta</taxon>
        <taxon>Sedentaria</taxon>
        <taxon>Canalipalpata</taxon>
        <taxon>Terebellida</taxon>
        <taxon>Terebelliformia</taxon>
        <taxon>Alvinellidae</taxon>
        <taxon>Paralvinella</taxon>
    </lineage>
</organism>
<feature type="non-terminal residue" evidence="1">
    <location>
        <position position="76"/>
    </location>
</feature>
<sequence>LRKTFAKDYLRQYTLKCNSGKDFWKLIKPLISNKSGNKSNNVIHREGDNIINYRLVSVYHARSVLMHVEDKCKLHL</sequence>
<name>A0AAD9JCD9_9ANNE</name>
<evidence type="ECO:0000313" key="1">
    <source>
        <dbReference type="EMBL" id="KAK2150391.1"/>
    </source>
</evidence>
<dbReference type="AlphaFoldDB" id="A0AAD9JCD9"/>
<dbReference type="EMBL" id="JAODUP010000407">
    <property type="protein sequence ID" value="KAK2150391.1"/>
    <property type="molecule type" value="Genomic_DNA"/>
</dbReference>
<protein>
    <submittedName>
        <fullName evidence="1">Uncharacterized protein</fullName>
    </submittedName>
</protein>